<name>A0ABX7FZY2_9GAMM</name>
<dbReference type="RefSeq" id="WP_203324313.1">
    <property type="nucleotide sequence ID" value="NZ_CP069213.1"/>
</dbReference>
<gene>
    <name evidence="1" type="ORF">JQC75_11990</name>
</gene>
<dbReference type="EMBL" id="CP069213">
    <property type="protein sequence ID" value="QRH00599.1"/>
    <property type="molecule type" value="Genomic_DNA"/>
</dbReference>
<protein>
    <submittedName>
        <fullName evidence="1">Uncharacterized protein</fullName>
    </submittedName>
</protein>
<keyword evidence="2" id="KW-1185">Reference proteome</keyword>
<proteinExistence type="predicted"/>
<dbReference type="Proteomes" id="UP000596252">
    <property type="component" value="Chromosome"/>
</dbReference>
<sequence length="133" mass="15607">MSKRTYGASMVLARLLNGERLTEAQITFLTNGEQQSRVMNELSRSFIPWECDQSEAETKWYMSAHEIERYHNCREEQIADERSHYYAKQTIRLDKALRKAIQWRGVAWLLNRVGELAANDPVYDPGKEKEPKQ</sequence>
<evidence type="ECO:0000313" key="2">
    <source>
        <dbReference type="Proteomes" id="UP000596252"/>
    </source>
</evidence>
<evidence type="ECO:0000313" key="1">
    <source>
        <dbReference type="EMBL" id="QRH00599.1"/>
    </source>
</evidence>
<organism evidence="1 2">
    <name type="scientific">Shewanella litorisediminis</name>
    <dbReference type="NCBI Taxonomy" id="1173586"/>
    <lineage>
        <taxon>Bacteria</taxon>
        <taxon>Pseudomonadati</taxon>
        <taxon>Pseudomonadota</taxon>
        <taxon>Gammaproteobacteria</taxon>
        <taxon>Alteromonadales</taxon>
        <taxon>Shewanellaceae</taxon>
        <taxon>Shewanella</taxon>
    </lineage>
</organism>
<reference evidence="1 2" key="1">
    <citation type="journal article" date="2012" name="Antonie Van Leeuwenhoek">
        <title>Shewanella litorisediminis sp. nov., a gammaproteobacterium isolated from a tidal flat sediment.</title>
        <authorList>
            <person name="Lee M.H."/>
            <person name="Yoon J.H."/>
        </authorList>
    </citation>
    <scope>NUCLEOTIDE SEQUENCE [LARGE SCALE GENOMIC DNA]</scope>
    <source>
        <strain evidence="1 2">SMK1-12</strain>
    </source>
</reference>
<accession>A0ABX7FZY2</accession>